<evidence type="ECO:0000313" key="3">
    <source>
        <dbReference type="EMBL" id="GAH00104.1"/>
    </source>
</evidence>
<dbReference type="PANTHER" id="PTHR12526">
    <property type="entry name" value="GLYCOSYLTRANSFERASE"/>
    <property type="match status" value="1"/>
</dbReference>
<accession>X1D4S1</accession>
<dbReference type="InterPro" id="IPR049438">
    <property type="entry name" value="TreT_GT1"/>
</dbReference>
<dbReference type="EMBL" id="BART01021424">
    <property type="protein sequence ID" value="GAH00104.1"/>
    <property type="molecule type" value="Genomic_DNA"/>
</dbReference>
<name>X1D4S1_9ZZZZ</name>
<organism evidence="3">
    <name type="scientific">marine sediment metagenome</name>
    <dbReference type="NCBI Taxonomy" id="412755"/>
    <lineage>
        <taxon>unclassified sequences</taxon>
        <taxon>metagenomes</taxon>
        <taxon>ecological metagenomes</taxon>
    </lineage>
</organism>
<dbReference type="Pfam" id="PF21269">
    <property type="entry name" value="TreT_GT1"/>
    <property type="match status" value="1"/>
</dbReference>
<feature type="domain" description="Glycosyl transferase family 1" evidence="1">
    <location>
        <begin position="186"/>
        <end position="290"/>
    </location>
</feature>
<dbReference type="GO" id="GO:0016757">
    <property type="term" value="F:glycosyltransferase activity"/>
    <property type="evidence" value="ECO:0007669"/>
    <property type="project" value="InterPro"/>
</dbReference>
<dbReference type="CDD" id="cd03801">
    <property type="entry name" value="GT4_PimA-like"/>
    <property type="match status" value="1"/>
</dbReference>
<dbReference type="AlphaFoldDB" id="X1D4S1"/>
<feature type="non-terminal residue" evidence="3">
    <location>
        <position position="290"/>
    </location>
</feature>
<comment type="caution">
    <text evidence="3">The sequence shown here is derived from an EMBL/GenBank/DDBJ whole genome shotgun (WGS) entry which is preliminary data.</text>
</comment>
<reference evidence="3" key="1">
    <citation type="journal article" date="2014" name="Front. Microbiol.">
        <title>High frequency of phylogenetically diverse reductive dehalogenase-homologous genes in deep subseafloor sedimentary metagenomes.</title>
        <authorList>
            <person name="Kawai M."/>
            <person name="Futagami T."/>
            <person name="Toyoda A."/>
            <person name="Takaki Y."/>
            <person name="Nishi S."/>
            <person name="Hori S."/>
            <person name="Arai W."/>
            <person name="Tsubouchi T."/>
            <person name="Morono Y."/>
            <person name="Uchiyama I."/>
            <person name="Ito T."/>
            <person name="Fujiyama A."/>
            <person name="Inagaki F."/>
            <person name="Takami H."/>
        </authorList>
    </citation>
    <scope>NUCLEOTIDE SEQUENCE</scope>
    <source>
        <strain evidence="3">Expedition CK06-06</strain>
    </source>
</reference>
<feature type="non-terminal residue" evidence="3">
    <location>
        <position position="1"/>
    </location>
</feature>
<evidence type="ECO:0000259" key="2">
    <source>
        <dbReference type="Pfam" id="PF21269"/>
    </source>
</evidence>
<dbReference type="InterPro" id="IPR001296">
    <property type="entry name" value="Glyco_trans_1"/>
</dbReference>
<gene>
    <name evidence="3" type="ORF">S01H4_39530</name>
</gene>
<feature type="domain" description="Trehalose synthase N-terminal" evidence="2">
    <location>
        <begin position="45"/>
        <end position="147"/>
    </location>
</feature>
<proteinExistence type="predicted"/>
<dbReference type="SUPFAM" id="SSF53756">
    <property type="entry name" value="UDP-Glycosyltransferase/glycogen phosphorylase"/>
    <property type="match status" value="1"/>
</dbReference>
<dbReference type="Pfam" id="PF00534">
    <property type="entry name" value="Glycos_transf_1"/>
    <property type="match status" value="1"/>
</dbReference>
<dbReference type="PANTHER" id="PTHR12526:SF630">
    <property type="entry name" value="GLYCOSYLTRANSFERASE"/>
    <property type="match status" value="1"/>
</dbReference>
<dbReference type="Gene3D" id="3.40.50.2000">
    <property type="entry name" value="Glycogen Phosphorylase B"/>
    <property type="match status" value="2"/>
</dbReference>
<sequence length="290" mass="33569">KIRKPHWVAINPLSPEMTSFGGIVLHRIELEHYERAGYGHFKEAMWRNIHGLEQTWIPRRHFADYALFNWRYAKKMMDLHAEVNFDLFYVHDFQLLLIGSMTGPATRKLFRWHIPLDMKKMTPEWRAFLRRYLSDYDAVIVSCKKYKRSLSKAGFKGRIYQIYPHIDEKAHGRASNTKVSQFCERFGIGNDDMIILVVARLDPIKGQDTAVRALARIAKQFPTAKLVLVGNGSFSSARTGGLGLPKGVMWLDRLERLASKLGVRQRIIFTRYLTGDELRAAYTRADVVVL</sequence>
<evidence type="ECO:0000259" key="1">
    <source>
        <dbReference type="Pfam" id="PF00534"/>
    </source>
</evidence>
<protein>
    <submittedName>
        <fullName evidence="3">Uncharacterized protein</fullName>
    </submittedName>
</protein>